<evidence type="ECO:0000256" key="5">
    <source>
        <dbReference type="ARBA" id="ARBA00023033"/>
    </source>
</evidence>
<dbReference type="EMBL" id="MAVT02001160">
    <property type="protein sequence ID" value="POS71816.1"/>
    <property type="molecule type" value="Genomic_DNA"/>
</dbReference>
<keyword evidence="8" id="KW-1185">Reference proteome</keyword>
<keyword evidence="2" id="KW-0285">Flavoprotein</keyword>
<dbReference type="STRING" id="158607.A0A2P5HNI3"/>
<dbReference type="SUPFAM" id="SSF51905">
    <property type="entry name" value="FAD/NAD(P)-binding domain"/>
    <property type="match status" value="1"/>
</dbReference>
<dbReference type="PROSITE" id="PS51257">
    <property type="entry name" value="PROKAR_LIPOPROTEIN"/>
    <property type="match status" value="1"/>
</dbReference>
<name>A0A2P5HNI3_DIAHE</name>
<keyword evidence="4" id="KW-0560">Oxidoreductase</keyword>
<dbReference type="AlphaFoldDB" id="A0A2P5HNI3"/>
<keyword evidence="3" id="KW-0274">FAD</keyword>
<gene>
    <name evidence="7" type="ORF">DHEL01_v209785</name>
</gene>
<comment type="similarity">
    <text evidence="1">Belongs to the paxM FAD-dependent monooxygenase family.</text>
</comment>
<dbReference type="Proteomes" id="UP000094444">
    <property type="component" value="Unassembled WGS sequence"/>
</dbReference>
<dbReference type="GO" id="GO:0071949">
    <property type="term" value="F:FAD binding"/>
    <property type="evidence" value="ECO:0007669"/>
    <property type="project" value="InterPro"/>
</dbReference>
<evidence type="ECO:0000259" key="6">
    <source>
        <dbReference type="Pfam" id="PF01494"/>
    </source>
</evidence>
<dbReference type="Gene3D" id="3.50.50.60">
    <property type="entry name" value="FAD/NAD(P)-binding domain"/>
    <property type="match status" value="1"/>
</dbReference>
<dbReference type="Pfam" id="PF01494">
    <property type="entry name" value="FAD_binding_3"/>
    <property type="match status" value="1"/>
</dbReference>
<organism evidence="7 8">
    <name type="scientific">Diaporthe helianthi</name>
    <dbReference type="NCBI Taxonomy" id="158607"/>
    <lineage>
        <taxon>Eukaryota</taxon>
        <taxon>Fungi</taxon>
        <taxon>Dikarya</taxon>
        <taxon>Ascomycota</taxon>
        <taxon>Pezizomycotina</taxon>
        <taxon>Sordariomycetes</taxon>
        <taxon>Sordariomycetidae</taxon>
        <taxon>Diaporthales</taxon>
        <taxon>Diaporthaceae</taxon>
        <taxon>Diaporthe</taxon>
    </lineage>
</organism>
<reference evidence="7" key="1">
    <citation type="submission" date="2017-09" db="EMBL/GenBank/DDBJ databases">
        <title>Polyketide synthases of a Diaporthe helianthi virulent isolate.</title>
        <authorList>
            <person name="Baroncelli R."/>
        </authorList>
    </citation>
    <scope>NUCLEOTIDE SEQUENCE [LARGE SCALE GENOMIC DNA]</scope>
    <source>
        <strain evidence="7">7/96</strain>
    </source>
</reference>
<proteinExistence type="inferred from homology"/>
<dbReference type="PANTHER" id="PTHR13789">
    <property type="entry name" value="MONOOXYGENASE"/>
    <property type="match status" value="1"/>
</dbReference>
<feature type="domain" description="FAD-binding" evidence="6">
    <location>
        <begin position="3"/>
        <end position="157"/>
    </location>
</feature>
<dbReference type="OrthoDB" id="1878542at2759"/>
<comment type="caution">
    <text evidence="7">The sequence shown here is derived from an EMBL/GenBank/DDBJ whole genome shotgun (WGS) entry which is preliminary data.</text>
</comment>
<evidence type="ECO:0000256" key="4">
    <source>
        <dbReference type="ARBA" id="ARBA00023002"/>
    </source>
</evidence>
<dbReference type="GO" id="GO:0004497">
    <property type="term" value="F:monooxygenase activity"/>
    <property type="evidence" value="ECO:0007669"/>
    <property type="project" value="UniProtKB-KW"/>
</dbReference>
<dbReference type="PANTHER" id="PTHR13789:SF311">
    <property type="entry name" value="HYDROXYLASE, PUTATIVE (AFU_ORTHOLOGUE AFUA_5G10180)-RELATED"/>
    <property type="match status" value="1"/>
</dbReference>
<dbReference type="PRINTS" id="PR00420">
    <property type="entry name" value="RNGMNOXGNASE"/>
</dbReference>
<sequence length="429" mass="47662">MFKVIIIGAGLGGLACALACRRFGLEVVILEQTPKITPVGAGIQAPPNACRVLKWLGLLEQVQAKACTPESHDIVRYEDGSCIFQRTVKQSEERYRATWIVIHRADYHQVLLDAAVSAGVEIRLGSTVTTIDFDKTTVEVKGGLVMSADMIVGADGNDAKDFFPTFEDCSNITIAGLWSTARDQILGYPSPPRETGDLAYRATLKTSDLLALNDDRITELCRQERSTTWLGPKKHCVFYPVKGGSQFNLVLLRPDNLPPGTSKVQGEIGEMRETFKGWDSTLTKIISRIPSVLNLPYQAQGAAMAIEDGAVLGNLMGSMVRDEKELPGSAHEHVNSLLQLYEKLRKMRTTTNVKGAESNQYMFHLEDGEEQRQRDAELKAHDWNRPSRWRWADRAAQDELLGHDVIEESERAYNEWKSSKIDTQDVGAG</sequence>
<keyword evidence="5" id="KW-0503">Monooxygenase</keyword>
<dbReference type="InterPro" id="IPR002938">
    <property type="entry name" value="FAD-bd"/>
</dbReference>
<dbReference type="InterPro" id="IPR036188">
    <property type="entry name" value="FAD/NAD-bd_sf"/>
</dbReference>
<evidence type="ECO:0000256" key="1">
    <source>
        <dbReference type="ARBA" id="ARBA00007992"/>
    </source>
</evidence>
<dbReference type="SUPFAM" id="SSF54373">
    <property type="entry name" value="FAD-linked reductases, C-terminal domain"/>
    <property type="match status" value="1"/>
</dbReference>
<accession>A0A2P5HNI3</accession>
<evidence type="ECO:0000313" key="8">
    <source>
        <dbReference type="Proteomes" id="UP000094444"/>
    </source>
</evidence>
<dbReference type="InterPro" id="IPR050493">
    <property type="entry name" value="FAD-dep_Monooxygenase_BioMet"/>
</dbReference>
<dbReference type="InParanoid" id="A0A2P5HNI3"/>
<evidence type="ECO:0000313" key="7">
    <source>
        <dbReference type="EMBL" id="POS71816.1"/>
    </source>
</evidence>
<protein>
    <recommendedName>
        <fullName evidence="6">FAD-binding domain-containing protein</fullName>
    </recommendedName>
</protein>
<evidence type="ECO:0000256" key="2">
    <source>
        <dbReference type="ARBA" id="ARBA00022630"/>
    </source>
</evidence>
<evidence type="ECO:0000256" key="3">
    <source>
        <dbReference type="ARBA" id="ARBA00022827"/>
    </source>
</evidence>